<evidence type="ECO:0000313" key="2">
    <source>
        <dbReference type="EMBL" id="KAL0154620.1"/>
    </source>
</evidence>
<dbReference type="EMBL" id="JAMKFB020000025">
    <property type="protein sequence ID" value="KAL0154620.1"/>
    <property type="molecule type" value="Genomic_DNA"/>
</dbReference>
<gene>
    <name evidence="2" type="ORF">M9458_048883</name>
</gene>
<feature type="non-terminal residue" evidence="2">
    <location>
        <position position="54"/>
    </location>
</feature>
<feature type="region of interest" description="Disordered" evidence="1">
    <location>
        <begin position="1"/>
        <end position="54"/>
    </location>
</feature>
<proteinExistence type="predicted"/>
<evidence type="ECO:0000313" key="3">
    <source>
        <dbReference type="Proteomes" id="UP001529510"/>
    </source>
</evidence>
<protein>
    <submittedName>
        <fullName evidence="2">Uncharacterized protein</fullName>
    </submittedName>
</protein>
<dbReference type="Proteomes" id="UP001529510">
    <property type="component" value="Unassembled WGS sequence"/>
</dbReference>
<comment type="caution">
    <text evidence="2">The sequence shown here is derived from an EMBL/GenBank/DDBJ whole genome shotgun (WGS) entry which is preliminary data.</text>
</comment>
<organism evidence="2 3">
    <name type="scientific">Cirrhinus mrigala</name>
    <name type="common">Mrigala</name>
    <dbReference type="NCBI Taxonomy" id="683832"/>
    <lineage>
        <taxon>Eukaryota</taxon>
        <taxon>Metazoa</taxon>
        <taxon>Chordata</taxon>
        <taxon>Craniata</taxon>
        <taxon>Vertebrata</taxon>
        <taxon>Euteleostomi</taxon>
        <taxon>Actinopterygii</taxon>
        <taxon>Neopterygii</taxon>
        <taxon>Teleostei</taxon>
        <taxon>Ostariophysi</taxon>
        <taxon>Cypriniformes</taxon>
        <taxon>Cyprinidae</taxon>
        <taxon>Labeoninae</taxon>
        <taxon>Labeonini</taxon>
        <taxon>Cirrhinus</taxon>
    </lineage>
</organism>
<evidence type="ECO:0000256" key="1">
    <source>
        <dbReference type="SAM" id="MobiDB-lite"/>
    </source>
</evidence>
<sequence>GASRRFLGSGRAGFHVPRQKLHPEHAGDVRGPALPHGSTVRPHYQACDAGVEGQ</sequence>
<feature type="non-terminal residue" evidence="2">
    <location>
        <position position="1"/>
    </location>
</feature>
<accession>A0ABD0N011</accession>
<dbReference type="AlphaFoldDB" id="A0ABD0N011"/>
<name>A0ABD0N011_CIRMR</name>
<reference evidence="2 3" key="1">
    <citation type="submission" date="2024-05" db="EMBL/GenBank/DDBJ databases">
        <title>Genome sequencing and assembly of Indian major carp, Cirrhinus mrigala (Hamilton, 1822).</title>
        <authorList>
            <person name="Mohindra V."/>
            <person name="Chowdhury L.M."/>
            <person name="Lal K."/>
            <person name="Jena J.K."/>
        </authorList>
    </citation>
    <scope>NUCLEOTIDE SEQUENCE [LARGE SCALE GENOMIC DNA]</scope>
    <source>
        <strain evidence="2">CM1030</strain>
        <tissue evidence="2">Blood</tissue>
    </source>
</reference>
<keyword evidence="3" id="KW-1185">Reference proteome</keyword>